<sequence length="358" mass="38529">MRIVITGASGNVGTALLRRLARCDETHDIAGIVRRPPAPLDGYRAVRWHSIDVAEPTAGDELATAFDGADSVVHLAWGFQPTHDTEYLRRVAIGGTAAVVDAAHRAGVGQLVHMSSVGTYAAGSYGRRVDESWPTTGISSSPYSRHKSVVEAFLTEYQQHYGDAAVRIARLRPGFILQASAASGLLRYALPGYLPMSLVPLLPLLPMDRSLCIPVVHADDVADAVVRVIERQATGAFNVAGEPPVGRDQVARALGAQPVHVPSAVLGGIVDATWRLRLQPVDRGWLDMAFTVPLLDCARARTELEWSPQWSATDALADLLTGVAHHAHTSSPPLRPRSVIDLVRRSFTDGLISSRHLP</sequence>
<keyword evidence="3" id="KW-1185">Reference proteome</keyword>
<dbReference type="Gene3D" id="3.40.50.720">
    <property type="entry name" value="NAD(P)-binding Rossmann-like Domain"/>
    <property type="match status" value="1"/>
</dbReference>
<proteinExistence type="predicted"/>
<dbReference type="SUPFAM" id="SSF51735">
    <property type="entry name" value="NAD(P)-binding Rossmann-fold domains"/>
    <property type="match status" value="1"/>
</dbReference>
<dbReference type="InterPro" id="IPR001509">
    <property type="entry name" value="Epimerase_deHydtase"/>
</dbReference>
<evidence type="ECO:0000313" key="2">
    <source>
        <dbReference type="EMBL" id="QYL15754.1"/>
    </source>
</evidence>
<name>A0ABX8VJR5_9MYCO</name>
<protein>
    <submittedName>
        <fullName evidence="2">NAD-dependent epimerase/dehydratase family protein</fullName>
    </submittedName>
</protein>
<dbReference type="Proteomes" id="UP000825367">
    <property type="component" value="Chromosome"/>
</dbReference>
<reference evidence="2 3" key="1">
    <citation type="submission" date="2021-07" db="EMBL/GenBank/DDBJ databases">
        <title>Whole genome sequencing of non-tuberculosis mycobacteria type-strains.</title>
        <authorList>
            <person name="Igarashi Y."/>
            <person name="Osugi A."/>
            <person name="Mitarai S."/>
        </authorList>
    </citation>
    <scope>NUCLEOTIDE SEQUENCE [LARGE SCALE GENOMIC DNA]</scope>
    <source>
        <strain evidence="2 3">JCM 16370</strain>
    </source>
</reference>
<evidence type="ECO:0000313" key="3">
    <source>
        <dbReference type="Proteomes" id="UP000825367"/>
    </source>
</evidence>
<dbReference type="RefSeq" id="WP_096312068.1">
    <property type="nucleotide sequence ID" value="NZ_BAAAVX010000040.1"/>
</dbReference>
<dbReference type="EMBL" id="CP080333">
    <property type="protein sequence ID" value="QYL15754.1"/>
    <property type="molecule type" value="Genomic_DNA"/>
</dbReference>
<accession>A0ABX8VJR5</accession>
<dbReference type="PANTHER" id="PTHR48079">
    <property type="entry name" value="PROTEIN YEEZ"/>
    <property type="match status" value="1"/>
</dbReference>
<organism evidence="2 3">
    <name type="scientific">Mycolicibacterium pallens</name>
    <dbReference type="NCBI Taxonomy" id="370524"/>
    <lineage>
        <taxon>Bacteria</taxon>
        <taxon>Bacillati</taxon>
        <taxon>Actinomycetota</taxon>
        <taxon>Actinomycetes</taxon>
        <taxon>Mycobacteriales</taxon>
        <taxon>Mycobacteriaceae</taxon>
        <taxon>Mycolicibacterium</taxon>
    </lineage>
</organism>
<gene>
    <name evidence="2" type="ORF">K0O64_22165</name>
</gene>
<dbReference type="PANTHER" id="PTHR48079:SF6">
    <property type="entry name" value="NAD(P)-BINDING DOMAIN-CONTAINING PROTEIN-RELATED"/>
    <property type="match status" value="1"/>
</dbReference>
<evidence type="ECO:0000259" key="1">
    <source>
        <dbReference type="Pfam" id="PF01370"/>
    </source>
</evidence>
<dbReference type="InterPro" id="IPR051783">
    <property type="entry name" value="NAD(P)-dependent_oxidoreduct"/>
</dbReference>
<feature type="domain" description="NAD-dependent epimerase/dehydratase" evidence="1">
    <location>
        <begin position="3"/>
        <end position="166"/>
    </location>
</feature>
<dbReference type="Pfam" id="PF01370">
    <property type="entry name" value="Epimerase"/>
    <property type="match status" value="1"/>
</dbReference>
<dbReference type="InterPro" id="IPR036291">
    <property type="entry name" value="NAD(P)-bd_dom_sf"/>
</dbReference>